<gene>
    <name evidence="1" type="ORF">BAOM_4379</name>
</gene>
<accession>A0A3Q9RRI9</accession>
<evidence type="ECO:0000313" key="1">
    <source>
        <dbReference type="EMBL" id="AZV44959.1"/>
    </source>
</evidence>
<sequence>MKLDDRIDNFNQNTSLYPFLNQLIDYAGIFPPTSLTLDEAIRNYASYQLDKDSWMLGPFIVQASRLDELDPYITLFSNERPLTISAVGTKTSNPTEHHKSLLADLKKIDLFRERHGQVVQITTLEMPLLPNIPDLNLLNTTSKETVKLGLQTYCEVPAPLNAEWEKTLHKSLDVIAAHNSESSVTLGFKLRTGGVTADAFLNPRQVALAIKGCCDRNLAMKFTAGLHHPIRMYREEIGAKMHGFINVFVAGMLTHLHHLDLPTIEKILADEEVSNFTFHPNEISWCGLKMTSNEIKNLRDSVLRSYGCCSFDEPREDMKALDIL</sequence>
<reference evidence="1 2" key="1">
    <citation type="submission" date="2018-01" db="EMBL/GenBank/DDBJ databases">
        <title>Bacillus asahii Genome sequencing and assembly.</title>
        <authorList>
            <person name="Jiang H."/>
            <person name="Feng Y."/>
            <person name="Zhao F."/>
            <person name="Lin X."/>
        </authorList>
    </citation>
    <scope>NUCLEOTIDE SEQUENCE [LARGE SCALE GENOMIC DNA]</scope>
    <source>
        <strain evidence="1 2">OM18</strain>
    </source>
</reference>
<dbReference type="AlphaFoldDB" id="A0A3Q9RRI9"/>
<evidence type="ECO:0000313" key="2">
    <source>
        <dbReference type="Proteomes" id="UP000283095"/>
    </source>
</evidence>
<protein>
    <submittedName>
        <fullName evidence="1">Uncharacterized protein</fullName>
    </submittedName>
</protein>
<dbReference type="OrthoDB" id="9778153at2"/>
<dbReference type="EMBL" id="CP026095">
    <property type="protein sequence ID" value="AZV44959.1"/>
    <property type="molecule type" value="Genomic_DNA"/>
</dbReference>
<dbReference type="KEGG" id="pasa:BAOM_4379"/>
<name>A0A3Q9RRI9_9BACI</name>
<proteinExistence type="predicted"/>
<organism evidence="1 2">
    <name type="scientific">Peribacillus asahii</name>
    <dbReference type="NCBI Taxonomy" id="228899"/>
    <lineage>
        <taxon>Bacteria</taxon>
        <taxon>Bacillati</taxon>
        <taxon>Bacillota</taxon>
        <taxon>Bacilli</taxon>
        <taxon>Bacillales</taxon>
        <taxon>Bacillaceae</taxon>
        <taxon>Peribacillus</taxon>
    </lineage>
</organism>
<dbReference type="Proteomes" id="UP000283095">
    <property type="component" value="Chromosome"/>
</dbReference>
<dbReference type="RefSeq" id="WP_127761834.1">
    <property type="nucleotide sequence ID" value="NZ_CP026095.1"/>
</dbReference>